<proteinExistence type="predicted"/>
<dbReference type="HOGENOM" id="CLU_1538145_0_0_9"/>
<gene>
    <name evidence="2" type="ORF">LHCIRMBIA104_00843</name>
</gene>
<evidence type="ECO:0000256" key="1">
    <source>
        <dbReference type="SAM" id="Phobius"/>
    </source>
</evidence>
<feature type="transmembrane region" description="Helical" evidence="1">
    <location>
        <begin position="84"/>
        <end position="106"/>
    </location>
</feature>
<dbReference type="GO" id="GO:0016740">
    <property type="term" value="F:transferase activity"/>
    <property type="evidence" value="ECO:0007669"/>
    <property type="project" value="UniProtKB-KW"/>
</dbReference>
<evidence type="ECO:0000313" key="3">
    <source>
        <dbReference type="Proteomes" id="UP000017247"/>
    </source>
</evidence>
<sequence length="178" mass="19722">MAYLMFSLANVITNGVMFYLYKFVINKPNDFWVVGVIATLIVFCISPLFPILNKYIPRKWLFIGGQICMILAYGLFIFGRNNVILMDLGLALFNINFAQLVTVLTLTDAIEYGQLKSGQRNEAVVLAVRPMVDKFTGAISNALVGYVAIAAGMTGSATAADRQVTILAFSILWLYMCH</sequence>
<dbReference type="Proteomes" id="UP000017247">
    <property type="component" value="Unassembled WGS sequence"/>
</dbReference>
<comment type="caution">
    <text evidence="2">The sequence shown here is derived from an EMBL/GenBank/DDBJ whole genome shotgun (WGS) entry which is preliminary data.</text>
</comment>
<keyword evidence="1" id="KW-0472">Membrane</keyword>
<protein>
    <submittedName>
        <fullName evidence="2">Lactose permease</fullName>
        <ecNumber evidence="2">2.7.1.-</ecNumber>
    </submittedName>
</protein>
<reference evidence="2" key="1">
    <citation type="submission" date="2013-09" db="EMBL/GenBank/DDBJ databases">
        <title>Draft Genome Sequence of five Lactobacillus helveticus strains CIRM-BIA 101T, 103, 104, 951 and 953 isolated from milk product.</title>
        <authorList>
            <person name="Valence F."/>
            <person name="Chuat V."/>
            <person name="Ma L."/>
            <person name="Creno S."/>
            <person name="Falentin H."/>
            <person name="Lortal S."/>
            <person name="Bizet C."/>
            <person name="Clermont D."/>
            <person name="Loux V."/>
            <person name="Bouchier C."/>
            <person name="Cousin S."/>
        </authorList>
    </citation>
    <scope>NUCLEOTIDE SEQUENCE [LARGE SCALE GENOMIC DNA]</scope>
    <source>
        <strain evidence="2">CIRM-BIA 104</strain>
    </source>
</reference>
<feature type="transmembrane region" description="Helical" evidence="1">
    <location>
        <begin position="7"/>
        <end position="25"/>
    </location>
</feature>
<feature type="transmembrane region" description="Helical" evidence="1">
    <location>
        <begin position="60"/>
        <end position="78"/>
    </location>
</feature>
<evidence type="ECO:0000313" key="2">
    <source>
        <dbReference type="EMBL" id="CDI60614.1"/>
    </source>
</evidence>
<keyword evidence="2" id="KW-0808">Transferase</keyword>
<feature type="transmembrane region" description="Helical" evidence="1">
    <location>
        <begin position="31"/>
        <end position="53"/>
    </location>
</feature>
<name>U6FBH4_LACHE</name>
<dbReference type="EC" id="2.7.1.-" evidence="2"/>
<keyword evidence="1" id="KW-0812">Transmembrane</keyword>
<organism evidence="2 3">
    <name type="scientific">Lactobacillus helveticus CIRM-BIA 104</name>
    <dbReference type="NCBI Taxonomy" id="1226333"/>
    <lineage>
        <taxon>Bacteria</taxon>
        <taxon>Bacillati</taxon>
        <taxon>Bacillota</taxon>
        <taxon>Bacilli</taxon>
        <taxon>Lactobacillales</taxon>
        <taxon>Lactobacillaceae</taxon>
        <taxon>Lactobacillus</taxon>
    </lineage>
</organism>
<dbReference type="AlphaFoldDB" id="U6FBH4"/>
<dbReference type="EMBL" id="CBUL010000111">
    <property type="protein sequence ID" value="CDI60614.1"/>
    <property type="molecule type" value="Genomic_DNA"/>
</dbReference>
<accession>U6FBH4</accession>
<dbReference type="Pfam" id="PF13347">
    <property type="entry name" value="MFS_2"/>
    <property type="match status" value="1"/>
</dbReference>
<dbReference type="InterPro" id="IPR036259">
    <property type="entry name" value="MFS_trans_sf"/>
</dbReference>
<keyword evidence="1" id="KW-1133">Transmembrane helix</keyword>
<dbReference type="SUPFAM" id="SSF103473">
    <property type="entry name" value="MFS general substrate transporter"/>
    <property type="match status" value="1"/>
</dbReference>